<dbReference type="GO" id="GO:0006107">
    <property type="term" value="P:oxaloacetate metabolic process"/>
    <property type="evidence" value="ECO:0007669"/>
    <property type="project" value="TreeGrafter"/>
</dbReference>
<organism evidence="7 8">
    <name type="scientific">Amycolatopsis endophytica</name>
    <dbReference type="NCBI Taxonomy" id="860233"/>
    <lineage>
        <taxon>Bacteria</taxon>
        <taxon>Bacillati</taxon>
        <taxon>Actinomycetota</taxon>
        <taxon>Actinomycetes</taxon>
        <taxon>Pseudonocardiales</taxon>
        <taxon>Pseudonocardiaceae</taxon>
        <taxon>Amycolatopsis</taxon>
    </lineage>
</organism>
<dbReference type="InterPro" id="IPR040442">
    <property type="entry name" value="Pyrv_kinase-like_dom_sf"/>
</dbReference>
<dbReference type="InterPro" id="IPR011206">
    <property type="entry name" value="Citrate_lyase_beta/mcl1/mcl2"/>
</dbReference>
<dbReference type="Pfam" id="PF03328">
    <property type="entry name" value="HpcH_HpaI"/>
    <property type="match status" value="1"/>
</dbReference>
<sequence length="278" mass="29912">MSSLYEAVTEARTLLFVPGNRPDRFPKAVDSGADIVVFDIEDAVAPAEKDQARDNIGAWLDEGGSGIVRINDDATPWYRYDLEMLAGRGCGVMVPKVTCPRQVRQVIDVMRPEACVMPLLELATGIVDARDICSVPGVTRAVFGNADLGRELGVDHADRDAMFFARSQVVMASRAAGITPPVDGVTTAIEDLDLVRADAEHAAKLGFTGKLCLHPRQVKLVAEAFGPSAEEVRWARAVIDAFETGSMTAIEGEAVGKPIVARARLVLDRIDRGRVAEA</sequence>
<dbReference type="InterPro" id="IPR005000">
    <property type="entry name" value="Aldolase/citrate-lyase_domain"/>
</dbReference>
<feature type="binding site" evidence="5">
    <location>
        <position position="147"/>
    </location>
    <ligand>
        <name>Mg(2+)</name>
        <dbReference type="ChEBI" id="CHEBI:18420"/>
    </ligand>
</feature>
<dbReference type="EMBL" id="JACCFK010000001">
    <property type="protein sequence ID" value="NYI88110.1"/>
    <property type="molecule type" value="Genomic_DNA"/>
</dbReference>
<evidence type="ECO:0000256" key="5">
    <source>
        <dbReference type="PIRSR" id="PIRSR015582-2"/>
    </source>
</evidence>
<reference evidence="7 8" key="1">
    <citation type="submission" date="2020-07" db="EMBL/GenBank/DDBJ databases">
        <title>Sequencing the genomes of 1000 actinobacteria strains.</title>
        <authorList>
            <person name="Klenk H.-P."/>
        </authorList>
    </citation>
    <scope>NUCLEOTIDE SEQUENCE [LARGE SCALE GENOMIC DNA]</scope>
    <source>
        <strain evidence="7 8">DSM 104006</strain>
    </source>
</reference>
<dbReference type="RefSeq" id="WP_179772402.1">
    <property type="nucleotide sequence ID" value="NZ_JACCFK010000001.1"/>
</dbReference>
<keyword evidence="3 5" id="KW-0460">Magnesium</keyword>
<dbReference type="EC" id="4.1.3.34" evidence="7"/>
<dbReference type="PANTHER" id="PTHR32308:SF10">
    <property type="entry name" value="CITRATE LYASE SUBUNIT BETA"/>
    <property type="match status" value="1"/>
</dbReference>
<dbReference type="AlphaFoldDB" id="A0A853AZF4"/>
<dbReference type="Gene3D" id="3.20.20.60">
    <property type="entry name" value="Phosphoenolpyruvate-binding domains"/>
    <property type="match status" value="1"/>
</dbReference>
<feature type="binding site" evidence="4">
    <location>
        <position position="121"/>
    </location>
    <ligand>
        <name>substrate</name>
    </ligand>
</feature>
<dbReference type="SUPFAM" id="SSF51621">
    <property type="entry name" value="Phosphoenolpyruvate/pyruvate domain"/>
    <property type="match status" value="1"/>
</dbReference>
<comment type="caution">
    <text evidence="7">The sequence shown here is derived from an EMBL/GenBank/DDBJ whole genome shotgun (WGS) entry which is preliminary data.</text>
</comment>
<dbReference type="Proteomes" id="UP000549616">
    <property type="component" value="Unassembled WGS sequence"/>
</dbReference>
<keyword evidence="7" id="KW-0456">Lyase</keyword>
<evidence type="ECO:0000256" key="3">
    <source>
        <dbReference type="ARBA" id="ARBA00022842"/>
    </source>
</evidence>
<evidence type="ECO:0000256" key="4">
    <source>
        <dbReference type="PIRSR" id="PIRSR015582-1"/>
    </source>
</evidence>
<feature type="binding site" evidence="5">
    <location>
        <position position="121"/>
    </location>
    <ligand>
        <name>Mg(2+)</name>
        <dbReference type="ChEBI" id="CHEBI:18420"/>
    </ligand>
</feature>
<keyword evidence="8" id="KW-1185">Reference proteome</keyword>
<gene>
    <name evidence="7" type="ORF">HNR02_001433</name>
</gene>
<evidence type="ECO:0000256" key="1">
    <source>
        <dbReference type="ARBA" id="ARBA00001946"/>
    </source>
</evidence>
<dbReference type="PANTHER" id="PTHR32308">
    <property type="entry name" value="LYASE BETA SUBUNIT, PUTATIVE (AFU_ORTHOLOGUE AFUA_4G13030)-RELATED"/>
    <property type="match status" value="1"/>
</dbReference>
<evidence type="ECO:0000313" key="7">
    <source>
        <dbReference type="EMBL" id="NYI88110.1"/>
    </source>
</evidence>
<accession>A0A853AZF4</accession>
<evidence type="ECO:0000313" key="8">
    <source>
        <dbReference type="Proteomes" id="UP000549616"/>
    </source>
</evidence>
<proteinExistence type="predicted"/>
<comment type="cofactor">
    <cofactor evidence="1">
        <name>Mg(2+)</name>
        <dbReference type="ChEBI" id="CHEBI:18420"/>
    </cofactor>
</comment>
<evidence type="ECO:0000259" key="6">
    <source>
        <dbReference type="Pfam" id="PF03328"/>
    </source>
</evidence>
<name>A0A853AZF4_9PSEU</name>
<dbReference type="GO" id="GO:0008816">
    <property type="term" value="F:citryl-CoA lyase activity"/>
    <property type="evidence" value="ECO:0007669"/>
    <property type="project" value="UniProtKB-EC"/>
</dbReference>
<feature type="binding site" evidence="4">
    <location>
        <position position="69"/>
    </location>
    <ligand>
        <name>substrate</name>
    </ligand>
</feature>
<evidence type="ECO:0000256" key="2">
    <source>
        <dbReference type="ARBA" id="ARBA00022723"/>
    </source>
</evidence>
<keyword evidence="2 5" id="KW-0479">Metal-binding</keyword>
<dbReference type="PIRSF" id="PIRSF015582">
    <property type="entry name" value="Cit_lyase_B"/>
    <property type="match status" value="1"/>
</dbReference>
<protein>
    <submittedName>
        <fullName evidence="7">Citrate lyase subunit beta/citryl-CoA lyase</fullName>
        <ecNumber evidence="7">4.1.3.34</ecNumber>
    </submittedName>
</protein>
<feature type="domain" description="HpcH/HpaI aldolase/citrate lyase" evidence="6">
    <location>
        <begin position="12"/>
        <end position="215"/>
    </location>
</feature>
<dbReference type="InterPro" id="IPR015813">
    <property type="entry name" value="Pyrv/PenolPyrv_kinase-like_dom"/>
</dbReference>
<dbReference type="GO" id="GO:0000287">
    <property type="term" value="F:magnesium ion binding"/>
    <property type="evidence" value="ECO:0007669"/>
    <property type="project" value="TreeGrafter"/>
</dbReference>